<accession>A0A9D3RJB3</accession>
<feature type="compositionally biased region" description="Basic residues" evidence="1">
    <location>
        <begin position="34"/>
        <end position="45"/>
    </location>
</feature>
<feature type="compositionally biased region" description="Polar residues" evidence="1">
    <location>
        <begin position="21"/>
        <end position="32"/>
    </location>
</feature>
<feature type="non-terminal residue" evidence="2">
    <location>
        <position position="1"/>
    </location>
</feature>
<evidence type="ECO:0000313" key="2">
    <source>
        <dbReference type="EMBL" id="KAG5829932.1"/>
    </source>
</evidence>
<dbReference type="AlphaFoldDB" id="A0A9D3RJB3"/>
<protein>
    <submittedName>
        <fullName evidence="2">Uncharacterized protein</fullName>
    </submittedName>
</protein>
<gene>
    <name evidence="2" type="ORF">ANANG_G00320340</name>
</gene>
<dbReference type="EMBL" id="JAFIRN010001371">
    <property type="protein sequence ID" value="KAG5829932.1"/>
    <property type="molecule type" value="Genomic_DNA"/>
</dbReference>
<evidence type="ECO:0000313" key="3">
    <source>
        <dbReference type="Proteomes" id="UP001044222"/>
    </source>
</evidence>
<proteinExistence type="predicted"/>
<name>A0A9D3RJB3_ANGAN</name>
<keyword evidence="3" id="KW-1185">Reference proteome</keyword>
<evidence type="ECO:0000256" key="1">
    <source>
        <dbReference type="SAM" id="MobiDB-lite"/>
    </source>
</evidence>
<comment type="caution">
    <text evidence="2">The sequence shown here is derived from an EMBL/GenBank/DDBJ whole genome shotgun (WGS) entry which is preliminary data.</text>
</comment>
<feature type="region of interest" description="Disordered" evidence="1">
    <location>
        <begin position="1"/>
        <end position="68"/>
    </location>
</feature>
<dbReference type="Proteomes" id="UP001044222">
    <property type="component" value="Unassembled WGS sequence"/>
</dbReference>
<organism evidence="2 3">
    <name type="scientific">Anguilla anguilla</name>
    <name type="common">European freshwater eel</name>
    <name type="synonym">Muraena anguilla</name>
    <dbReference type="NCBI Taxonomy" id="7936"/>
    <lineage>
        <taxon>Eukaryota</taxon>
        <taxon>Metazoa</taxon>
        <taxon>Chordata</taxon>
        <taxon>Craniata</taxon>
        <taxon>Vertebrata</taxon>
        <taxon>Euteleostomi</taxon>
        <taxon>Actinopterygii</taxon>
        <taxon>Neopterygii</taxon>
        <taxon>Teleostei</taxon>
        <taxon>Anguilliformes</taxon>
        <taxon>Anguillidae</taxon>
        <taxon>Anguilla</taxon>
    </lineage>
</organism>
<reference evidence="2" key="1">
    <citation type="submission" date="2021-01" db="EMBL/GenBank/DDBJ databases">
        <title>A chromosome-scale assembly of European eel, Anguilla anguilla.</title>
        <authorList>
            <person name="Henkel C."/>
            <person name="Jong-Raadsen S.A."/>
            <person name="Dufour S."/>
            <person name="Weltzien F.-A."/>
            <person name="Palstra A.P."/>
            <person name="Pelster B."/>
            <person name="Spaink H.P."/>
            <person name="Van Den Thillart G.E."/>
            <person name="Jansen H."/>
            <person name="Zahm M."/>
            <person name="Klopp C."/>
            <person name="Cedric C."/>
            <person name="Louis A."/>
            <person name="Berthelot C."/>
            <person name="Parey E."/>
            <person name="Roest Crollius H."/>
            <person name="Montfort J."/>
            <person name="Robinson-Rechavi M."/>
            <person name="Bucao C."/>
            <person name="Bouchez O."/>
            <person name="Gislard M."/>
            <person name="Lluch J."/>
            <person name="Milhes M."/>
            <person name="Lampietro C."/>
            <person name="Lopez Roques C."/>
            <person name="Donnadieu C."/>
            <person name="Braasch I."/>
            <person name="Desvignes T."/>
            <person name="Postlethwait J."/>
            <person name="Bobe J."/>
            <person name="Guiguen Y."/>
            <person name="Dirks R."/>
        </authorList>
    </citation>
    <scope>NUCLEOTIDE SEQUENCE</scope>
    <source>
        <strain evidence="2">Tag_6206</strain>
        <tissue evidence="2">Liver</tissue>
    </source>
</reference>
<sequence length="68" mass="7525">MEVVMGAELSPVGQEGEELRTQQQIQPRSSPAAQRKRRIFRRVRQVRGGGAENPTADPAQELPSSPEE</sequence>